<evidence type="ECO:0000256" key="8">
    <source>
        <dbReference type="ARBA" id="ARBA00023170"/>
    </source>
</evidence>
<keyword evidence="16" id="KW-1185">Reference proteome</keyword>
<dbReference type="PROSITE" id="PS52016">
    <property type="entry name" value="TONB_DEPENDENT_REC_3"/>
    <property type="match status" value="1"/>
</dbReference>
<gene>
    <name evidence="15" type="ORF">H8L47_12305</name>
</gene>
<dbReference type="PANTHER" id="PTHR47234:SF2">
    <property type="entry name" value="TONB-DEPENDENT RECEPTOR"/>
    <property type="match status" value="1"/>
</dbReference>
<dbReference type="InterPro" id="IPR039426">
    <property type="entry name" value="TonB-dep_rcpt-like"/>
</dbReference>
<dbReference type="Pfam" id="PF00593">
    <property type="entry name" value="TonB_dep_Rec_b-barrel"/>
    <property type="match status" value="1"/>
</dbReference>
<evidence type="ECO:0000256" key="11">
    <source>
        <dbReference type="RuleBase" id="RU003357"/>
    </source>
</evidence>
<evidence type="ECO:0000259" key="14">
    <source>
        <dbReference type="Pfam" id="PF07715"/>
    </source>
</evidence>
<evidence type="ECO:0000256" key="3">
    <source>
        <dbReference type="ARBA" id="ARBA00022448"/>
    </source>
</evidence>
<sequence length="929" mass="100988">MKKLPDMKKSALAISLALMGLQSSYAQDAAPVQKVVVTGSNIKRLDSETASPVQILTRQEIMDSGANTVKDILDNLSNNDRTAISDLGGANSWASGASGVSLRNLGLSATLTLLNGRRLPSYGFADGLQATFVNIDAIPANAIDRIEILKDGASAVYGSDAVAGVINIITRKDFKGVTLNASAQQSLRNSMLNKSQTASITMGTGDYEKDGYNVFGHLEAYHRGAYKDRDVFGMLPDWYLKMNPDRAALSTGAYPGNYTGRYPANYADKTLAGKSFTTAAPGCAPELLIGGLCRYDYWKDSDANPAADRIAFFSMGKKKLGENLSGFAEVNFSNTKSTYYTSVPRSNITGVPLTWYDSIKGQMQYFTDPQLPVGHAFNPYSFPVGLNYRFADNPEMFKNVGEARQYRVVVGLEGNHFGWEWDSAIGRMSSTATQKQRLYRDRYGYHDAIVKGEYKFGATNSQAVLDKMFPEMGSHGTSTQTFFDFKASRELMALSGGPLQLATGFDLRRETFEQASSDNVLNAQIVQFSGVSIQGSRNVSAAFAELNAPFTKQLEGSFALRADKSGTTEAAVVPKLGLSYKATDFLMLRGTAAEGFRAPSLPETGNGGASWFNNGYLDPKRCSMATQMSDALKKGNAIDQANASTAYNLGCSVSFPARVLPNKDLKPEKSNSITLGLVLQASKDTSITIDYYSIKRRDEISVLGVDETLANEDKKAGLVERGAMTTQDIDLAQRASELAGKPLGFAIGPIATIGAQYANLTKTKVAGVDVDVNSKWNLGEAGKLNTGLEMNYQTDYRSWSSFTNDYSENYVGRRGVPKIRAIAKLGWARGDWNAGTRIYYTSGTTLSWGDLDSANTEQGCSDRGIAADQCKIAADTTVDFSLNYKGWKNTLLTMNLFNVFNRDTVMQMRPGSSLPLRGRVLKLSVEHKF</sequence>
<dbReference type="RefSeq" id="WP_186953894.1">
    <property type="nucleotide sequence ID" value="NZ_JACOFX010000005.1"/>
</dbReference>
<comment type="similarity">
    <text evidence="2 10 11">Belongs to the TonB-dependent receptor family.</text>
</comment>
<feature type="chain" id="PRO_5046389409" evidence="12">
    <location>
        <begin position="27"/>
        <end position="929"/>
    </location>
</feature>
<dbReference type="InterPro" id="IPR036942">
    <property type="entry name" value="Beta-barrel_TonB_sf"/>
</dbReference>
<keyword evidence="5 10" id="KW-0812">Transmembrane</keyword>
<dbReference type="SUPFAM" id="SSF56935">
    <property type="entry name" value="Porins"/>
    <property type="match status" value="1"/>
</dbReference>
<keyword evidence="7 10" id="KW-0472">Membrane</keyword>
<evidence type="ECO:0000313" key="16">
    <source>
        <dbReference type="Proteomes" id="UP000646911"/>
    </source>
</evidence>
<keyword evidence="9 10" id="KW-0998">Cell outer membrane</keyword>
<evidence type="ECO:0000256" key="7">
    <source>
        <dbReference type="ARBA" id="ARBA00023136"/>
    </source>
</evidence>
<dbReference type="Pfam" id="PF07715">
    <property type="entry name" value="Plug"/>
    <property type="match status" value="1"/>
</dbReference>
<comment type="subcellular location">
    <subcellularLocation>
        <location evidence="1 10">Cell outer membrane</location>
        <topology evidence="1 10">Multi-pass membrane protein</topology>
    </subcellularLocation>
</comment>
<evidence type="ECO:0000256" key="10">
    <source>
        <dbReference type="PROSITE-ProRule" id="PRU01360"/>
    </source>
</evidence>
<organism evidence="15 16">
    <name type="scientific">Undibacterium umbellatum</name>
    <dbReference type="NCBI Taxonomy" id="2762300"/>
    <lineage>
        <taxon>Bacteria</taxon>
        <taxon>Pseudomonadati</taxon>
        <taxon>Pseudomonadota</taxon>
        <taxon>Betaproteobacteria</taxon>
        <taxon>Burkholderiales</taxon>
        <taxon>Oxalobacteraceae</taxon>
        <taxon>Undibacterium</taxon>
    </lineage>
</organism>
<evidence type="ECO:0000256" key="9">
    <source>
        <dbReference type="ARBA" id="ARBA00023237"/>
    </source>
</evidence>
<accession>A0ABR6Z997</accession>
<evidence type="ECO:0000256" key="5">
    <source>
        <dbReference type="ARBA" id="ARBA00022692"/>
    </source>
</evidence>
<evidence type="ECO:0000256" key="4">
    <source>
        <dbReference type="ARBA" id="ARBA00022452"/>
    </source>
</evidence>
<dbReference type="EMBL" id="JACOFX010000005">
    <property type="protein sequence ID" value="MBC3908340.1"/>
    <property type="molecule type" value="Genomic_DNA"/>
</dbReference>
<dbReference type="InterPro" id="IPR000531">
    <property type="entry name" value="Beta-barrel_TonB"/>
</dbReference>
<evidence type="ECO:0000256" key="12">
    <source>
        <dbReference type="SAM" id="SignalP"/>
    </source>
</evidence>
<feature type="domain" description="TonB-dependent receptor plug" evidence="14">
    <location>
        <begin position="47"/>
        <end position="165"/>
    </location>
</feature>
<dbReference type="Gene3D" id="2.40.170.20">
    <property type="entry name" value="TonB-dependent receptor, beta-barrel domain"/>
    <property type="match status" value="1"/>
</dbReference>
<dbReference type="InterPro" id="IPR012910">
    <property type="entry name" value="Plug_dom"/>
</dbReference>
<evidence type="ECO:0000313" key="15">
    <source>
        <dbReference type="EMBL" id="MBC3908340.1"/>
    </source>
</evidence>
<name>A0ABR6Z997_9BURK</name>
<dbReference type="PANTHER" id="PTHR47234">
    <property type="match status" value="1"/>
</dbReference>
<dbReference type="Proteomes" id="UP000646911">
    <property type="component" value="Unassembled WGS sequence"/>
</dbReference>
<reference evidence="15 16" key="1">
    <citation type="submission" date="2020-08" db="EMBL/GenBank/DDBJ databases">
        <title>Novel species isolated from subtropical streams in China.</title>
        <authorList>
            <person name="Lu H."/>
        </authorList>
    </citation>
    <scope>NUCLEOTIDE SEQUENCE [LARGE SCALE GENOMIC DNA]</scope>
    <source>
        <strain evidence="15 16">NL8W</strain>
    </source>
</reference>
<dbReference type="Gene3D" id="2.170.130.10">
    <property type="entry name" value="TonB-dependent receptor, plug domain"/>
    <property type="match status" value="1"/>
</dbReference>
<feature type="signal peptide" evidence="12">
    <location>
        <begin position="1"/>
        <end position="26"/>
    </location>
</feature>
<keyword evidence="6 11" id="KW-0798">TonB box</keyword>
<comment type="caution">
    <text evidence="15">The sequence shown here is derived from an EMBL/GenBank/DDBJ whole genome shotgun (WGS) entry which is preliminary data.</text>
</comment>
<evidence type="ECO:0000256" key="2">
    <source>
        <dbReference type="ARBA" id="ARBA00009810"/>
    </source>
</evidence>
<keyword evidence="4 10" id="KW-1134">Transmembrane beta strand</keyword>
<evidence type="ECO:0000256" key="1">
    <source>
        <dbReference type="ARBA" id="ARBA00004571"/>
    </source>
</evidence>
<dbReference type="InterPro" id="IPR037066">
    <property type="entry name" value="Plug_dom_sf"/>
</dbReference>
<proteinExistence type="inferred from homology"/>
<keyword evidence="3 10" id="KW-0813">Transport</keyword>
<evidence type="ECO:0000259" key="13">
    <source>
        <dbReference type="Pfam" id="PF00593"/>
    </source>
</evidence>
<protein>
    <submittedName>
        <fullName evidence="15">TonB-dependent receptor</fullName>
    </submittedName>
</protein>
<evidence type="ECO:0000256" key="6">
    <source>
        <dbReference type="ARBA" id="ARBA00023077"/>
    </source>
</evidence>
<keyword evidence="8 15" id="KW-0675">Receptor</keyword>
<feature type="domain" description="TonB-dependent receptor-like beta-barrel" evidence="13">
    <location>
        <begin position="378"/>
        <end position="899"/>
    </location>
</feature>
<keyword evidence="12" id="KW-0732">Signal</keyword>